<evidence type="ECO:0000256" key="1">
    <source>
        <dbReference type="SAM" id="MobiDB-lite"/>
    </source>
</evidence>
<feature type="compositionally biased region" description="Basic and acidic residues" evidence="1">
    <location>
        <begin position="186"/>
        <end position="198"/>
    </location>
</feature>
<reference evidence="4" key="3">
    <citation type="submission" date="2025-04" db="UniProtKB">
        <authorList>
            <consortium name="RefSeq"/>
        </authorList>
    </citation>
    <scope>IDENTIFICATION</scope>
    <source>
        <strain evidence="4">CBS 781.70</strain>
    </source>
</reference>
<evidence type="ECO:0000313" key="2">
    <source>
        <dbReference type="EMBL" id="KAF1810244.1"/>
    </source>
</evidence>
<feature type="region of interest" description="Disordered" evidence="1">
    <location>
        <begin position="278"/>
        <end position="410"/>
    </location>
</feature>
<feature type="compositionally biased region" description="Basic and acidic residues" evidence="1">
    <location>
        <begin position="278"/>
        <end position="290"/>
    </location>
</feature>
<evidence type="ECO:0000313" key="3">
    <source>
        <dbReference type="Proteomes" id="UP000504638"/>
    </source>
</evidence>
<evidence type="ECO:0008006" key="5">
    <source>
        <dbReference type="Google" id="ProtNLM"/>
    </source>
</evidence>
<organism evidence="2">
    <name type="scientific">Eremomyces bilateralis CBS 781.70</name>
    <dbReference type="NCBI Taxonomy" id="1392243"/>
    <lineage>
        <taxon>Eukaryota</taxon>
        <taxon>Fungi</taxon>
        <taxon>Dikarya</taxon>
        <taxon>Ascomycota</taxon>
        <taxon>Pezizomycotina</taxon>
        <taxon>Dothideomycetes</taxon>
        <taxon>Dothideomycetes incertae sedis</taxon>
        <taxon>Eremomycetales</taxon>
        <taxon>Eremomycetaceae</taxon>
        <taxon>Eremomyces</taxon>
    </lineage>
</organism>
<dbReference type="EMBL" id="ML975167">
    <property type="protein sequence ID" value="KAF1810244.1"/>
    <property type="molecule type" value="Genomic_DNA"/>
</dbReference>
<sequence length="521" mass="56089">MERPSSRERQWTNPEIVDLLAEIIKAGTVAPEILFRFVQDIGIQPKWEDIPLPQGRSLNQCRQLFDTLRVHIPYSAPPGFPSSPYGSSGPLARPGSPSRKRPLAPDTTGPLLPPQVTGGGRPLQPKPQPQPHAPLHSQHGHQLQALPSPDRARAGIGASAPPYALSPAPHSEASGQQGRKKRGRPTKLEAQRRAEAVARGEIPPGQPRSAKKIMTSPPSGTDALPSAGLSPALGGSIGGGHLSATSSATSPLPSAELGQESPAILERQRLSDLFRERQRELDREHERDPWRASLGGGTGVGLGASAGPSLIPTPNIPHEGNEPPAGVGPGQRMSQPGMPSTGVGASPAGAQGPSSKIYNENGKRNGMSRSITPTLSLLDRTSDEKSRSDSLRPDEIMSKRPLSEPPTNYSQEPIMTLIPSHEHSNESYGSLNPRRPIMQHRPFHWQPLRRMATRQHTTPSRFDDAETSTDYDPYHTSITPNCPLLDSNNARPVRVGAWGNTTFCLGLDTLSNEETTPAYDR</sequence>
<evidence type="ECO:0000313" key="4">
    <source>
        <dbReference type="RefSeq" id="XP_033531875.1"/>
    </source>
</evidence>
<dbReference type="GeneID" id="54422013"/>
<feature type="region of interest" description="Disordered" evidence="1">
    <location>
        <begin position="80"/>
        <end position="264"/>
    </location>
</feature>
<feature type="compositionally biased region" description="Low complexity" evidence="1">
    <location>
        <begin position="158"/>
        <end position="171"/>
    </location>
</feature>
<dbReference type="OrthoDB" id="5371646at2759"/>
<feature type="compositionally biased region" description="Gly residues" evidence="1">
    <location>
        <begin position="294"/>
        <end position="304"/>
    </location>
</feature>
<proteinExistence type="predicted"/>
<gene>
    <name evidence="2 4" type="ORF">P152DRAFT_475810</name>
</gene>
<keyword evidence="3" id="KW-1185">Reference proteome</keyword>
<accession>A0A6G1FWU7</accession>
<feature type="compositionally biased region" description="Low complexity" evidence="1">
    <location>
        <begin position="242"/>
        <end position="255"/>
    </location>
</feature>
<reference evidence="4" key="2">
    <citation type="submission" date="2020-04" db="EMBL/GenBank/DDBJ databases">
        <authorList>
            <consortium name="NCBI Genome Project"/>
        </authorList>
    </citation>
    <scope>NUCLEOTIDE SEQUENCE</scope>
    <source>
        <strain evidence="4">CBS 781.70</strain>
    </source>
</reference>
<dbReference type="AlphaFoldDB" id="A0A6G1FWU7"/>
<name>A0A6G1FWU7_9PEZI</name>
<reference evidence="2 4" key="1">
    <citation type="submission" date="2020-01" db="EMBL/GenBank/DDBJ databases">
        <authorList>
            <consortium name="DOE Joint Genome Institute"/>
            <person name="Haridas S."/>
            <person name="Albert R."/>
            <person name="Binder M."/>
            <person name="Bloem J."/>
            <person name="Labutti K."/>
            <person name="Salamov A."/>
            <person name="Andreopoulos B."/>
            <person name="Baker S.E."/>
            <person name="Barry K."/>
            <person name="Bills G."/>
            <person name="Bluhm B.H."/>
            <person name="Cannon C."/>
            <person name="Castanera R."/>
            <person name="Culley D.E."/>
            <person name="Daum C."/>
            <person name="Ezra D."/>
            <person name="Gonzalez J.B."/>
            <person name="Henrissat B."/>
            <person name="Kuo A."/>
            <person name="Liang C."/>
            <person name="Lipzen A."/>
            <person name="Lutzoni F."/>
            <person name="Magnuson J."/>
            <person name="Mondo S."/>
            <person name="Nolan M."/>
            <person name="Ohm R."/>
            <person name="Pangilinan J."/>
            <person name="Park H.-J."/>
            <person name="Ramirez L."/>
            <person name="Alfaro M."/>
            <person name="Sun H."/>
            <person name="Tritt A."/>
            <person name="Yoshinaga Y."/>
            <person name="Zwiers L.-H."/>
            <person name="Turgeon B.G."/>
            <person name="Goodwin S.B."/>
            <person name="Spatafora J.W."/>
            <person name="Crous P.W."/>
            <person name="Grigoriev I.V."/>
        </authorList>
    </citation>
    <scope>NUCLEOTIDE SEQUENCE</scope>
    <source>
        <strain evidence="2 4">CBS 781.70</strain>
    </source>
</reference>
<dbReference type="Proteomes" id="UP000504638">
    <property type="component" value="Unplaced"/>
</dbReference>
<feature type="compositionally biased region" description="Basic and acidic residues" evidence="1">
    <location>
        <begin position="380"/>
        <end position="402"/>
    </location>
</feature>
<dbReference type="RefSeq" id="XP_033531875.1">
    <property type="nucleotide sequence ID" value="XM_033681443.1"/>
</dbReference>
<protein>
    <recommendedName>
        <fullName evidence="5">Myb-like domain-containing protein</fullName>
    </recommendedName>
</protein>